<organism evidence="1 2">
    <name type="scientific">Paenibacillus solanacearum</name>
    <dbReference type="NCBI Taxonomy" id="2048548"/>
    <lineage>
        <taxon>Bacteria</taxon>
        <taxon>Bacillati</taxon>
        <taxon>Bacillota</taxon>
        <taxon>Bacilli</taxon>
        <taxon>Bacillales</taxon>
        <taxon>Paenibacillaceae</taxon>
        <taxon>Paenibacillus</taxon>
    </lineage>
</organism>
<accession>A0A916K749</accession>
<evidence type="ECO:0008006" key="3">
    <source>
        <dbReference type="Google" id="ProtNLM"/>
    </source>
</evidence>
<dbReference type="EMBL" id="CAJVAS010000052">
    <property type="protein sequence ID" value="CAG7650132.1"/>
    <property type="molecule type" value="Genomic_DNA"/>
</dbReference>
<evidence type="ECO:0000313" key="2">
    <source>
        <dbReference type="Proteomes" id="UP000693672"/>
    </source>
</evidence>
<evidence type="ECO:0000313" key="1">
    <source>
        <dbReference type="EMBL" id="CAG7650132.1"/>
    </source>
</evidence>
<sequence length="126" mass="14297">MGHDRQLVTKEGHAMLERVRQICAELPEVEEIVDGFGHITMKVRGKSFVLMGETEEGAGMSFKSDRETQHFLLQQNAGYIRTPYIGQHGWVSTKKGEPFDWEGLSELLKEAYLRAAPKRLAKLVQP</sequence>
<dbReference type="AlphaFoldDB" id="A0A916K749"/>
<dbReference type="InterPro" id="IPR058532">
    <property type="entry name" value="YjbR/MT2646/Rv2570-like"/>
</dbReference>
<name>A0A916K749_9BACL</name>
<protein>
    <recommendedName>
        <fullName evidence="3">MmcQ/YjbR family DNA-binding protein</fullName>
    </recommendedName>
</protein>
<reference evidence="1" key="1">
    <citation type="submission" date="2021-06" db="EMBL/GenBank/DDBJ databases">
        <authorList>
            <person name="Criscuolo A."/>
        </authorList>
    </citation>
    <scope>NUCLEOTIDE SEQUENCE</scope>
    <source>
        <strain evidence="1">CIP111600</strain>
    </source>
</reference>
<comment type="caution">
    <text evidence="1">The sequence shown here is derived from an EMBL/GenBank/DDBJ whole genome shotgun (WGS) entry which is preliminary data.</text>
</comment>
<gene>
    <name evidence="1" type="ORF">PAESOLCIP111_06010</name>
</gene>
<dbReference type="RefSeq" id="WP_218095693.1">
    <property type="nucleotide sequence ID" value="NZ_CAJVAS010000052.1"/>
</dbReference>
<keyword evidence="2" id="KW-1185">Reference proteome</keyword>
<dbReference type="Pfam" id="PF04237">
    <property type="entry name" value="YjbR"/>
    <property type="match status" value="1"/>
</dbReference>
<proteinExistence type="predicted"/>
<dbReference type="Proteomes" id="UP000693672">
    <property type="component" value="Unassembled WGS sequence"/>
</dbReference>